<dbReference type="NCBIfam" id="TIGR03302">
    <property type="entry name" value="OM_YfiO"/>
    <property type="match status" value="1"/>
</dbReference>
<dbReference type="Proteomes" id="UP000236655">
    <property type="component" value="Chromosome"/>
</dbReference>
<sequence length="267" mass="31102">MRKIFIPVIVALFVASCSSDSLDPIREETKGWSVEKLYNEASTQLAKHSWSKAIKLYEVLEATYPYGIYAQQGMLDLAYAYYNSDTPELAIPEIDLFIRTYPTNANMDYALYLKGYINYYNDNGLLSSFSKQDLSERDPKGLRDAYFAFSELVKKYPNSKYAPDARDKMNRLVNALARGELFRARHYMQIKAYLAAINRAQALIRNYPNTVYVEEALAMQVAAYRNLGELTLSQQTQRVLAMNFPKSKYIQKEWEFQDMPWYSFWRD</sequence>
<feature type="domain" description="Outer membrane lipoprotein BamD-like" evidence="7">
    <location>
        <begin position="34"/>
        <end position="235"/>
    </location>
</feature>
<keyword evidence="9" id="KW-1185">Reference proteome</keyword>
<dbReference type="Pfam" id="PF13525">
    <property type="entry name" value="YfiO"/>
    <property type="match status" value="1"/>
</dbReference>
<gene>
    <name evidence="6" type="primary">bamD</name>
    <name evidence="8" type="ORF">CUN60_05890</name>
</gene>
<keyword evidence="1 6" id="KW-0732">Signal</keyword>
<organism evidence="8 9">
    <name type="scientific">Aquella oligotrophica</name>
    <dbReference type="NCBI Taxonomy" id="2067065"/>
    <lineage>
        <taxon>Bacteria</taxon>
        <taxon>Pseudomonadati</taxon>
        <taxon>Pseudomonadota</taxon>
        <taxon>Betaproteobacteria</taxon>
        <taxon>Neisseriales</taxon>
        <taxon>Neisseriaceae</taxon>
        <taxon>Aquella</taxon>
    </lineage>
</organism>
<dbReference type="InterPro" id="IPR011990">
    <property type="entry name" value="TPR-like_helical_dom_sf"/>
</dbReference>
<evidence type="ECO:0000256" key="5">
    <source>
        <dbReference type="ARBA" id="ARBA00023288"/>
    </source>
</evidence>
<dbReference type="KEGG" id="nba:CUN60_05890"/>
<comment type="subcellular location">
    <subcellularLocation>
        <location evidence="6">Cell outer membrane</location>
        <topology evidence="6">Lipid-anchor</topology>
    </subcellularLocation>
</comment>
<name>A0A2I7N9P1_9NEIS</name>
<dbReference type="GO" id="GO:1990063">
    <property type="term" value="C:Bam protein complex"/>
    <property type="evidence" value="ECO:0007669"/>
    <property type="project" value="TreeGrafter"/>
</dbReference>
<evidence type="ECO:0000313" key="8">
    <source>
        <dbReference type="EMBL" id="AUR53163.1"/>
    </source>
</evidence>
<dbReference type="OrthoDB" id="9779191at2"/>
<dbReference type="Gene3D" id="1.25.40.10">
    <property type="entry name" value="Tetratricopeptide repeat domain"/>
    <property type="match status" value="1"/>
</dbReference>
<evidence type="ECO:0000256" key="3">
    <source>
        <dbReference type="ARBA" id="ARBA00023139"/>
    </source>
</evidence>
<dbReference type="AlphaFoldDB" id="A0A2I7N9P1"/>
<dbReference type="GO" id="GO:0043165">
    <property type="term" value="P:Gram-negative-bacterium-type cell outer membrane assembly"/>
    <property type="evidence" value="ECO:0007669"/>
    <property type="project" value="UniProtKB-UniRule"/>
</dbReference>
<dbReference type="GO" id="GO:0051205">
    <property type="term" value="P:protein insertion into membrane"/>
    <property type="evidence" value="ECO:0007669"/>
    <property type="project" value="UniProtKB-UniRule"/>
</dbReference>
<reference evidence="9" key="1">
    <citation type="submission" date="2017-11" db="EMBL/GenBank/DDBJ databases">
        <authorList>
            <person name="Chan K.G."/>
            <person name="Lee L.S."/>
        </authorList>
    </citation>
    <scope>NUCLEOTIDE SEQUENCE [LARGE SCALE GENOMIC DNA]</scope>
    <source>
        <strain evidence="9">DSM 100970</strain>
    </source>
</reference>
<dbReference type="HAMAP" id="MF_00922">
    <property type="entry name" value="OM_assembly_BamD"/>
    <property type="match status" value="1"/>
</dbReference>
<evidence type="ECO:0000256" key="1">
    <source>
        <dbReference type="ARBA" id="ARBA00022729"/>
    </source>
</evidence>
<protein>
    <recommendedName>
        <fullName evidence="6">Outer membrane protein assembly factor BamD</fullName>
    </recommendedName>
</protein>
<keyword evidence="4 6" id="KW-0998">Cell outer membrane</keyword>
<dbReference type="SUPFAM" id="SSF48452">
    <property type="entry name" value="TPR-like"/>
    <property type="match status" value="1"/>
</dbReference>
<evidence type="ECO:0000259" key="7">
    <source>
        <dbReference type="Pfam" id="PF13525"/>
    </source>
</evidence>
<dbReference type="PANTHER" id="PTHR37423:SF1">
    <property type="entry name" value="OUTER MEMBRANE PROTEIN ASSEMBLY FACTOR BAMD"/>
    <property type="match status" value="1"/>
</dbReference>
<evidence type="ECO:0000256" key="6">
    <source>
        <dbReference type="HAMAP-Rule" id="MF_00922"/>
    </source>
</evidence>
<dbReference type="PANTHER" id="PTHR37423">
    <property type="entry name" value="SOLUBLE LYTIC MUREIN TRANSGLYCOSYLASE-RELATED"/>
    <property type="match status" value="1"/>
</dbReference>
<comment type="similarity">
    <text evidence="6">Belongs to the BamD family.</text>
</comment>
<dbReference type="EMBL" id="CP024847">
    <property type="protein sequence ID" value="AUR53163.1"/>
    <property type="molecule type" value="Genomic_DNA"/>
</dbReference>
<evidence type="ECO:0000256" key="2">
    <source>
        <dbReference type="ARBA" id="ARBA00023136"/>
    </source>
</evidence>
<keyword evidence="5 6" id="KW-0449">Lipoprotein</keyword>
<evidence type="ECO:0000313" key="9">
    <source>
        <dbReference type="Proteomes" id="UP000236655"/>
    </source>
</evidence>
<dbReference type="CDD" id="cd15830">
    <property type="entry name" value="BamD"/>
    <property type="match status" value="1"/>
</dbReference>
<accession>A0A2I7N9P1</accession>
<dbReference type="PROSITE" id="PS51257">
    <property type="entry name" value="PROKAR_LIPOPROTEIN"/>
    <property type="match status" value="1"/>
</dbReference>
<dbReference type="InterPro" id="IPR017689">
    <property type="entry name" value="BamD"/>
</dbReference>
<keyword evidence="3 6" id="KW-0564">Palmitate</keyword>
<dbReference type="InterPro" id="IPR039565">
    <property type="entry name" value="BamD-like"/>
</dbReference>
<evidence type="ECO:0000256" key="4">
    <source>
        <dbReference type="ARBA" id="ARBA00023237"/>
    </source>
</evidence>
<comment type="function">
    <text evidence="6">Part of the outer membrane protein assembly complex, which is involved in assembly and insertion of beta-barrel proteins into the outer membrane.</text>
</comment>
<keyword evidence="2 6" id="KW-0472">Membrane</keyword>
<proteinExistence type="inferred from homology"/>
<comment type="subunit">
    <text evidence="6">Part of the Bam complex.</text>
</comment>